<keyword evidence="3" id="KW-0378">Hydrolase</keyword>
<dbReference type="GO" id="GO:0004527">
    <property type="term" value="F:exonuclease activity"/>
    <property type="evidence" value="ECO:0007669"/>
    <property type="project" value="UniProtKB-KW"/>
</dbReference>
<dbReference type="SUPFAM" id="SSF53098">
    <property type="entry name" value="Ribonuclease H-like"/>
    <property type="match status" value="1"/>
</dbReference>
<reference evidence="3 4" key="1">
    <citation type="submission" date="2014-08" db="EMBL/GenBank/DDBJ databases">
        <title>Clostridium innocuum, an unnegligible vancomycin-resistant pathogen causing extra-intestinal infections.</title>
        <authorList>
            <person name="Feng Y."/>
            <person name="Chiu C.-H."/>
        </authorList>
    </citation>
    <scope>NUCLEOTIDE SEQUENCE [LARGE SCALE GENOMIC DNA]</scope>
    <source>
        <strain evidence="3 4">AN88</strain>
    </source>
</reference>
<evidence type="ECO:0000313" key="4">
    <source>
        <dbReference type="Proteomes" id="UP000030008"/>
    </source>
</evidence>
<gene>
    <name evidence="3" type="ORF">CIAN88_00505</name>
</gene>
<dbReference type="InterPro" id="IPR013520">
    <property type="entry name" value="Ribonucl_H"/>
</dbReference>
<evidence type="ECO:0000256" key="1">
    <source>
        <dbReference type="SAM" id="Coils"/>
    </source>
</evidence>
<comment type="caution">
    <text evidence="3">The sequence shown here is derived from an EMBL/GenBank/DDBJ whole genome shotgun (WGS) entry which is preliminary data.</text>
</comment>
<feature type="coiled-coil region" evidence="1">
    <location>
        <begin position="187"/>
        <end position="215"/>
    </location>
</feature>
<dbReference type="Pfam" id="PF00929">
    <property type="entry name" value="RNase_T"/>
    <property type="match status" value="1"/>
</dbReference>
<dbReference type="Proteomes" id="UP000030008">
    <property type="component" value="Unassembled WGS sequence"/>
</dbReference>
<dbReference type="SMART" id="SM00479">
    <property type="entry name" value="EXOIII"/>
    <property type="match status" value="1"/>
</dbReference>
<dbReference type="Gene3D" id="3.30.420.10">
    <property type="entry name" value="Ribonuclease H-like superfamily/Ribonuclease H"/>
    <property type="match status" value="1"/>
</dbReference>
<sequence>MVHIYIDAEFDAVKINGKYCQMVVSLGAVMKKDAQEATFYSLVCPKNFRRLTSVVRKMTHLKDSDIRNANSFPDVLKQFMQWLQPYMESSSCRMYSFGPDDRRTLLQECARHHCDPSLFEGILDLQKQISAKVTYQNVLVSATLSLDDLKTAYAIEGAVEHNALTDASDLMRIHQASLLQDPDRKAVQEIVERKLAKQREVAQKQQEKLLRIMKERFSQYTVLKCPVRLYPEIVEQFRLWEERDRNFHINIQKDSILLDGRELPRAQTKLSMRIDIEEIPSVTLSFTQGENVIEKKYLLIYRNATMVENILKRMLQHGNG</sequence>
<dbReference type="GO" id="GO:0003676">
    <property type="term" value="F:nucleic acid binding"/>
    <property type="evidence" value="ECO:0007669"/>
    <property type="project" value="InterPro"/>
</dbReference>
<dbReference type="EMBL" id="JQIF01000001">
    <property type="protein sequence ID" value="KGJ55090.1"/>
    <property type="molecule type" value="Genomic_DNA"/>
</dbReference>
<proteinExistence type="predicted"/>
<keyword evidence="3" id="KW-0269">Exonuclease</keyword>
<keyword evidence="1" id="KW-0175">Coiled coil</keyword>
<dbReference type="RefSeq" id="WP_044903358.1">
    <property type="nucleotide sequence ID" value="NZ_JQIF01000001.1"/>
</dbReference>
<feature type="domain" description="Exonuclease" evidence="2">
    <location>
        <begin position="2"/>
        <end position="183"/>
    </location>
</feature>
<protein>
    <submittedName>
        <fullName evidence="3">Exonuclease</fullName>
    </submittedName>
</protein>
<keyword evidence="3" id="KW-0540">Nuclease</keyword>
<organism evidence="3 4">
    <name type="scientific">Clostridium innocuum</name>
    <dbReference type="NCBI Taxonomy" id="1522"/>
    <lineage>
        <taxon>Bacteria</taxon>
        <taxon>Bacillati</taxon>
        <taxon>Bacillota</taxon>
        <taxon>Clostridia</taxon>
        <taxon>Eubacteriales</taxon>
        <taxon>Clostridiaceae</taxon>
        <taxon>Clostridium</taxon>
    </lineage>
</organism>
<accession>A0A099IBL5</accession>
<name>A0A099IBL5_CLOIN</name>
<evidence type="ECO:0000259" key="2">
    <source>
        <dbReference type="SMART" id="SM00479"/>
    </source>
</evidence>
<dbReference type="AlphaFoldDB" id="A0A099IBL5"/>
<evidence type="ECO:0000313" key="3">
    <source>
        <dbReference type="EMBL" id="KGJ55090.1"/>
    </source>
</evidence>
<dbReference type="InterPro" id="IPR036397">
    <property type="entry name" value="RNaseH_sf"/>
</dbReference>
<dbReference type="InterPro" id="IPR012337">
    <property type="entry name" value="RNaseH-like_sf"/>
</dbReference>